<dbReference type="Gene3D" id="3.40.190.10">
    <property type="entry name" value="Periplasmic binding protein-like II"/>
    <property type="match status" value="1"/>
</dbReference>
<sequence>TPDPYHLFPLLSATGGYVFGENPDGTTNPLDIGLANEGSIRGANLLLRLIEEGIEVPGADYQTVTGLFNEGKLGMMIAGPWTLGGIKEAGINYGITKIPTIDGQVAKPFVGVQGFMISAFSENKLLARTFLTEFIATKDVMLKLYERATRPPAFLPALEEVSTNPDIQGIAISAADGIPMPKIPEMASVWGAWSDAIELIVNQKLEPDQAMKNAAEQIKKTIMGE</sequence>
<dbReference type="InterPro" id="IPR006059">
    <property type="entry name" value="SBP"/>
</dbReference>
<dbReference type="PANTHER" id="PTHR30061">
    <property type="entry name" value="MALTOSE-BINDING PERIPLASMIC PROTEIN"/>
    <property type="match status" value="1"/>
</dbReference>
<dbReference type="GO" id="GO:0042956">
    <property type="term" value="P:maltodextrin transmembrane transport"/>
    <property type="evidence" value="ECO:0007669"/>
    <property type="project" value="TreeGrafter"/>
</dbReference>
<dbReference type="GO" id="GO:0055052">
    <property type="term" value="C:ATP-binding cassette (ABC) transporter complex, substrate-binding subunit-containing"/>
    <property type="evidence" value="ECO:0007669"/>
    <property type="project" value="TreeGrafter"/>
</dbReference>
<keyword evidence="3" id="KW-0732">Signal</keyword>
<name>X0X3R7_9ZZZZ</name>
<dbReference type="PANTHER" id="PTHR30061:SF50">
    <property type="entry name" value="MALTOSE_MALTODEXTRIN-BINDING PERIPLASMIC PROTEIN"/>
    <property type="match status" value="1"/>
</dbReference>
<gene>
    <name evidence="4" type="ORF">S01H1_74561</name>
</gene>
<comment type="similarity">
    <text evidence="1">Belongs to the bacterial solute-binding protein 1 family.</text>
</comment>
<accession>X0X3R7</accession>
<dbReference type="AlphaFoldDB" id="X0X3R7"/>
<keyword evidence="2" id="KW-0813">Transport</keyword>
<feature type="non-terminal residue" evidence="4">
    <location>
        <position position="1"/>
    </location>
</feature>
<dbReference type="GO" id="GO:0015768">
    <property type="term" value="P:maltose transport"/>
    <property type="evidence" value="ECO:0007669"/>
    <property type="project" value="TreeGrafter"/>
</dbReference>
<dbReference type="Pfam" id="PF13416">
    <property type="entry name" value="SBP_bac_8"/>
    <property type="match status" value="1"/>
</dbReference>
<reference evidence="4" key="1">
    <citation type="journal article" date="2014" name="Front. Microbiol.">
        <title>High frequency of phylogenetically diverse reductive dehalogenase-homologous genes in deep subseafloor sedimentary metagenomes.</title>
        <authorList>
            <person name="Kawai M."/>
            <person name="Futagami T."/>
            <person name="Toyoda A."/>
            <person name="Takaki Y."/>
            <person name="Nishi S."/>
            <person name="Hori S."/>
            <person name="Arai W."/>
            <person name="Tsubouchi T."/>
            <person name="Morono Y."/>
            <person name="Uchiyama I."/>
            <person name="Ito T."/>
            <person name="Fujiyama A."/>
            <person name="Inagaki F."/>
            <person name="Takami H."/>
        </authorList>
    </citation>
    <scope>NUCLEOTIDE SEQUENCE</scope>
    <source>
        <strain evidence="4">Expedition CK06-06</strain>
    </source>
</reference>
<comment type="caution">
    <text evidence="4">The sequence shown here is derived from an EMBL/GenBank/DDBJ whole genome shotgun (WGS) entry which is preliminary data.</text>
</comment>
<evidence type="ECO:0000256" key="1">
    <source>
        <dbReference type="ARBA" id="ARBA00008520"/>
    </source>
</evidence>
<evidence type="ECO:0000256" key="2">
    <source>
        <dbReference type="ARBA" id="ARBA00022448"/>
    </source>
</evidence>
<dbReference type="GO" id="GO:1901982">
    <property type="term" value="F:maltose binding"/>
    <property type="evidence" value="ECO:0007669"/>
    <property type="project" value="TreeGrafter"/>
</dbReference>
<protein>
    <recommendedName>
        <fullName evidence="5">Maltodextrin-binding protein</fullName>
    </recommendedName>
</protein>
<evidence type="ECO:0008006" key="5">
    <source>
        <dbReference type="Google" id="ProtNLM"/>
    </source>
</evidence>
<proteinExistence type="inferred from homology"/>
<dbReference type="SUPFAM" id="SSF53850">
    <property type="entry name" value="Periplasmic binding protein-like II"/>
    <property type="match status" value="1"/>
</dbReference>
<dbReference type="EMBL" id="BARS01049892">
    <property type="protein sequence ID" value="GAG37869.1"/>
    <property type="molecule type" value="Genomic_DNA"/>
</dbReference>
<organism evidence="4">
    <name type="scientific">marine sediment metagenome</name>
    <dbReference type="NCBI Taxonomy" id="412755"/>
    <lineage>
        <taxon>unclassified sequences</taxon>
        <taxon>metagenomes</taxon>
        <taxon>ecological metagenomes</taxon>
    </lineage>
</organism>
<evidence type="ECO:0000313" key="4">
    <source>
        <dbReference type="EMBL" id="GAG37869.1"/>
    </source>
</evidence>
<evidence type="ECO:0000256" key="3">
    <source>
        <dbReference type="ARBA" id="ARBA00022729"/>
    </source>
</evidence>